<sequence length="358" mass="40683">MKKGILVVPFMTGYGGTETVIGNLFKARKSRHQDFKLKVYSIGGSFDYGWAKNVDLDIKWINKKRKVRDLYAMTIMPFNLFNYIKRERPAFIISTNPVIWYLAKECLRLLHRNTPVIAWYHYSIYQKPIKKLFLNAADYYLAISSGIKRQLISRGIPANRIFLVLNPITTDGHLIKRPGGIHFVYMGRIMLDGQKNLRELINALALLKGQWTLDLYGNEAQAADVKAYVNAKGIAKNIVWHGFVNNPWKKLDQATAILLTSKYEGLPMVLCEAVSHGVYCVSANTSTGPEDIINSQNGSLYSLGDEKKLAEILQAIVNGKRLPAQHNIQETATKFLPVEYLKRFNEAITTILRRGMEK</sequence>
<evidence type="ECO:0000313" key="3">
    <source>
        <dbReference type="EMBL" id="MEE6701861.1"/>
    </source>
</evidence>
<dbReference type="EC" id="2.4.-.-" evidence="3"/>
<dbReference type="Pfam" id="PF00534">
    <property type="entry name" value="Glycos_transf_1"/>
    <property type="match status" value="1"/>
</dbReference>
<keyword evidence="3" id="KW-0328">Glycosyltransferase</keyword>
<dbReference type="CDD" id="cd03811">
    <property type="entry name" value="GT4_GT28_WabH-like"/>
    <property type="match status" value="1"/>
</dbReference>
<organism evidence="3 4">
    <name type="scientific">Limosilactobacillus pontis</name>
    <dbReference type="NCBI Taxonomy" id="35787"/>
    <lineage>
        <taxon>Bacteria</taxon>
        <taxon>Bacillati</taxon>
        <taxon>Bacillota</taxon>
        <taxon>Bacilli</taxon>
        <taxon>Lactobacillales</taxon>
        <taxon>Lactobacillaceae</taxon>
        <taxon>Limosilactobacillus</taxon>
    </lineage>
</organism>
<dbReference type="Pfam" id="PF13439">
    <property type="entry name" value="Glyco_transf_4"/>
    <property type="match status" value="1"/>
</dbReference>
<feature type="domain" description="Glycosyltransferase subfamily 4-like N-terminal" evidence="2">
    <location>
        <begin position="14"/>
        <end position="171"/>
    </location>
</feature>
<dbReference type="PANTHER" id="PTHR12526">
    <property type="entry name" value="GLYCOSYLTRANSFERASE"/>
    <property type="match status" value="1"/>
</dbReference>
<dbReference type="EMBL" id="JAQSFA010000032">
    <property type="protein sequence ID" value="MEE6701861.1"/>
    <property type="molecule type" value="Genomic_DNA"/>
</dbReference>
<reference evidence="3 4" key="1">
    <citation type="submission" date="2023-02" db="EMBL/GenBank/DDBJ databases">
        <title>The predominant lactic acid bacteria and yeasts involved in the spontaneous fermentation of millet during the production of the traditional porridge Hausa koko in Ghana.</title>
        <authorList>
            <person name="Atter A."/>
            <person name="Diaz M."/>
        </authorList>
    </citation>
    <scope>NUCLEOTIDE SEQUENCE [LARGE SCALE GENOMIC DNA]</scope>
    <source>
        <strain evidence="3 4">FI11552</strain>
    </source>
</reference>
<feature type="domain" description="Glycosyl transferase family 1" evidence="1">
    <location>
        <begin position="183"/>
        <end position="334"/>
    </location>
</feature>
<keyword evidence="3" id="KW-0240">DNA-directed RNA polymerase</keyword>
<accession>A0ABU7SUW3</accession>
<dbReference type="Gene3D" id="3.40.50.2000">
    <property type="entry name" value="Glycogen Phosphorylase B"/>
    <property type="match status" value="2"/>
</dbReference>
<name>A0ABU7SUW3_9LACO</name>
<dbReference type="GO" id="GO:0016757">
    <property type="term" value="F:glycosyltransferase activity"/>
    <property type="evidence" value="ECO:0007669"/>
    <property type="project" value="UniProtKB-KW"/>
</dbReference>
<gene>
    <name evidence="3" type="ORF">PS396_08830</name>
</gene>
<dbReference type="GO" id="GO:0000428">
    <property type="term" value="C:DNA-directed RNA polymerase complex"/>
    <property type="evidence" value="ECO:0007669"/>
    <property type="project" value="UniProtKB-KW"/>
</dbReference>
<dbReference type="PANTHER" id="PTHR12526:SF630">
    <property type="entry name" value="GLYCOSYLTRANSFERASE"/>
    <property type="match status" value="1"/>
</dbReference>
<dbReference type="InterPro" id="IPR028098">
    <property type="entry name" value="Glyco_trans_4-like_N"/>
</dbReference>
<evidence type="ECO:0000259" key="1">
    <source>
        <dbReference type="Pfam" id="PF00534"/>
    </source>
</evidence>
<keyword evidence="4" id="KW-1185">Reference proteome</keyword>
<dbReference type="SUPFAM" id="SSF53756">
    <property type="entry name" value="UDP-Glycosyltransferase/glycogen phosphorylase"/>
    <property type="match status" value="1"/>
</dbReference>
<comment type="caution">
    <text evidence="3">The sequence shown here is derived from an EMBL/GenBank/DDBJ whole genome shotgun (WGS) entry which is preliminary data.</text>
</comment>
<evidence type="ECO:0000259" key="2">
    <source>
        <dbReference type="Pfam" id="PF13439"/>
    </source>
</evidence>
<dbReference type="InterPro" id="IPR001296">
    <property type="entry name" value="Glyco_trans_1"/>
</dbReference>
<protein>
    <submittedName>
        <fullName evidence="3">Glycosyltransferase</fullName>
        <ecNumber evidence="3">2.4.-.-</ecNumber>
    </submittedName>
</protein>
<dbReference type="RefSeq" id="WP_331192527.1">
    <property type="nucleotide sequence ID" value="NZ_JAQSEO010000032.1"/>
</dbReference>
<keyword evidence="3" id="KW-0804">Transcription</keyword>
<keyword evidence="3" id="KW-0808">Transferase</keyword>
<dbReference type="Proteomes" id="UP001335665">
    <property type="component" value="Unassembled WGS sequence"/>
</dbReference>
<evidence type="ECO:0000313" key="4">
    <source>
        <dbReference type="Proteomes" id="UP001335665"/>
    </source>
</evidence>
<proteinExistence type="predicted"/>